<evidence type="ECO:0000313" key="1">
    <source>
        <dbReference type="EMBL" id="KAF9738012.1"/>
    </source>
</evidence>
<proteinExistence type="predicted"/>
<dbReference type="AlphaFoldDB" id="A0A9P6GLT5"/>
<comment type="caution">
    <text evidence="1">The sequence shown here is derived from an EMBL/GenBank/DDBJ whole genome shotgun (WGS) entry which is preliminary data.</text>
</comment>
<accession>A0A9P6GLT5</accession>
<reference evidence="1" key="1">
    <citation type="journal article" date="2020" name="Mol. Plant Microbe Interact.">
        <title>Genome Sequence of the Biocontrol Agent Coniothyrium minitans strain Conio (IMI 134523).</title>
        <authorList>
            <person name="Patel D."/>
            <person name="Shittu T.A."/>
            <person name="Baroncelli R."/>
            <person name="Muthumeenakshi S."/>
            <person name="Osborne T.H."/>
            <person name="Janganan T.K."/>
            <person name="Sreenivasaprasad S."/>
        </authorList>
    </citation>
    <scope>NUCLEOTIDE SEQUENCE</scope>
    <source>
        <strain evidence="1">Conio</strain>
    </source>
</reference>
<protein>
    <submittedName>
        <fullName evidence="1">Uncharacterized protein</fullName>
    </submittedName>
</protein>
<dbReference type="EMBL" id="WJXW01000003">
    <property type="protein sequence ID" value="KAF9738012.1"/>
    <property type="molecule type" value="Genomic_DNA"/>
</dbReference>
<gene>
    <name evidence="1" type="ORF">PMIN01_03295</name>
</gene>
<keyword evidence="2" id="KW-1185">Reference proteome</keyword>
<dbReference type="Proteomes" id="UP000756921">
    <property type="component" value="Unassembled WGS sequence"/>
</dbReference>
<organism evidence="1 2">
    <name type="scientific">Paraphaeosphaeria minitans</name>
    <dbReference type="NCBI Taxonomy" id="565426"/>
    <lineage>
        <taxon>Eukaryota</taxon>
        <taxon>Fungi</taxon>
        <taxon>Dikarya</taxon>
        <taxon>Ascomycota</taxon>
        <taxon>Pezizomycotina</taxon>
        <taxon>Dothideomycetes</taxon>
        <taxon>Pleosporomycetidae</taxon>
        <taxon>Pleosporales</taxon>
        <taxon>Massarineae</taxon>
        <taxon>Didymosphaeriaceae</taxon>
        <taxon>Paraphaeosphaeria</taxon>
    </lineage>
</organism>
<sequence>MKEARCEVSRHAAEILTTTNILEEMKNSAREREKDVQNVVAEGREKDEQIAKLRIQGATMRGQVAELGEEVRLRDEKIAGLEKVDAEKRQRNAEMMESTARN</sequence>
<evidence type="ECO:0000313" key="2">
    <source>
        <dbReference type="Proteomes" id="UP000756921"/>
    </source>
</evidence>
<name>A0A9P6GLT5_9PLEO</name>